<dbReference type="InterPro" id="IPR046461">
    <property type="entry name" value="TerL_ATPase"/>
</dbReference>
<dbReference type="Proteomes" id="UP000260680">
    <property type="component" value="Unassembled WGS sequence"/>
</dbReference>
<evidence type="ECO:0000313" key="4">
    <source>
        <dbReference type="Proteomes" id="UP000260680"/>
    </source>
</evidence>
<dbReference type="Gene3D" id="3.40.50.300">
    <property type="entry name" value="P-loop containing nucleotide triphosphate hydrolases"/>
    <property type="match status" value="1"/>
</dbReference>
<feature type="domain" description="Terminase large subunit-like endonuclease" evidence="2">
    <location>
        <begin position="263"/>
        <end position="560"/>
    </location>
</feature>
<dbReference type="EMBL" id="QOHO01000016">
    <property type="protein sequence ID" value="RFZ79867.1"/>
    <property type="molecule type" value="Genomic_DNA"/>
</dbReference>
<name>A0A3E2NFS6_9FIRM</name>
<feature type="domain" description="Terminase large subunit-like ATPase" evidence="1">
    <location>
        <begin position="80"/>
        <end position="252"/>
    </location>
</feature>
<sequence>MTIKEELIRYSRDCLEDRIPSGKKHQWACARFLKDLNRIDSDGFPYIWSEEKAERIVKWFSYLRHSKGELAKKPIILTTWQKFFLCQIYGWRHKETGYKRFKKSFVEVARKNAKSQMEAGVALNEISEQATRNGEVYEYYTAGVKRQQSKVIFDECELMLIGSPLKTKFRITRDIIKHKKTGSFIRPLNKEDGKSGDGTNPAGLILDEYHQHPTTDFYDLGLGSATKEPLLMIITTAGKDLTYPCYTEEYSYCSKLLDTGSDVENDEYFVDICEADENDDPDDINTLKKANPIRAFFPAGLEKLQSEWKIAKDIPEKLIAFMTKCLNIWMQAKENSYMDMSKWKACEVEDLPLDINGRPVYVGFDMSAKTDLTSVAFIIPFQSGEVDAHGKEIIKYIVFSHSFIPTREKLREHILKDKVPYDSWEQRGYLTVTETPIVDQGAVMEYVLTECKKHDWKIQTLCFDPANASKLMMDLSNEGFDVEEVFQSQKSLNESTQGFREQVYCKNIFYMHNPLLNYAMSNAVIRQNNGLIKIDKDATTKRIDPVDAVLCAFKLALYHEFGEDYADYLNRFLKEMREGTLGAE</sequence>
<dbReference type="InterPro" id="IPR005021">
    <property type="entry name" value="Terminase_largesu-like"/>
</dbReference>
<dbReference type="InterPro" id="IPR046462">
    <property type="entry name" value="TerL_nuclease"/>
</dbReference>
<dbReference type="OrthoDB" id="9760250at2"/>
<proteinExistence type="predicted"/>
<dbReference type="Pfam" id="PF20441">
    <property type="entry name" value="TerL_nuclease"/>
    <property type="match status" value="1"/>
</dbReference>
<evidence type="ECO:0000313" key="3">
    <source>
        <dbReference type="EMBL" id="RFZ79867.1"/>
    </source>
</evidence>
<reference evidence="3 4" key="1">
    <citation type="submission" date="2018-07" db="EMBL/GenBank/DDBJ databases">
        <title>New species, Clostridium PI-S10-A1B.</title>
        <authorList>
            <person name="Krishna G."/>
            <person name="Summeta K."/>
            <person name="Shikha S."/>
            <person name="Prabhu P.B."/>
            <person name="Suresh K."/>
        </authorList>
    </citation>
    <scope>NUCLEOTIDE SEQUENCE [LARGE SCALE GENOMIC DNA]</scope>
    <source>
        <strain evidence="3 4">PI-S10-A1B</strain>
    </source>
</reference>
<dbReference type="PANTHER" id="PTHR41287:SF1">
    <property type="entry name" value="PROTEIN YMFN"/>
    <property type="match status" value="1"/>
</dbReference>
<organism evidence="3 4">
    <name type="scientific">Lacrimispora amygdalina</name>
    <dbReference type="NCBI Taxonomy" id="253257"/>
    <lineage>
        <taxon>Bacteria</taxon>
        <taxon>Bacillati</taxon>
        <taxon>Bacillota</taxon>
        <taxon>Clostridia</taxon>
        <taxon>Lachnospirales</taxon>
        <taxon>Lachnospiraceae</taxon>
        <taxon>Lacrimispora</taxon>
    </lineage>
</organism>
<dbReference type="RefSeq" id="WP_117415965.1">
    <property type="nucleotide sequence ID" value="NZ_QOHO01000016.1"/>
</dbReference>
<accession>A0A3E2NFS6</accession>
<gene>
    <name evidence="3" type="ORF">DS742_05240</name>
</gene>
<dbReference type="PANTHER" id="PTHR41287">
    <property type="match status" value="1"/>
</dbReference>
<comment type="caution">
    <text evidence="3">The sequence shown here is derived from an EMBL/GenBank/DDBJ whole genome shotgun (WGS) entry which is preliminary data.</text>
</comment>
<dbReference type="InterPro" id="IPR027417">
    <property type="entry name" value="P-loop_NTPase"/>
</dbReference>
<evidence type="ECO:0000259" key="1">
    <source>
        <dbReference type="Pfam" id="PF03354"/>
    </source>
</evidence>
<dbReference type="Pfam" id="PF03354">
    <property type="entry name" value="TerL_ATPase"/>
    <property type="match status" value="1"/>
</dbReference>
<evidence type="ECO:0000259" key="2">
    <source>
        <dbReference type="Pfam" id="PF20441"/>
    </source>
</evidence>
<dbReference type="AlphaFoldDB" id="A0A3E2NFS6"/>
<dbReference type="GO" id="GO:0004519">
    <property type="term" value="F:endonuclease activity"/>
    <property type="evidence" value="ECO:0007669"/>
    <property type="project" value="InterPro"/>
</dbReference>
<protein>
    <submittedName>
        <fullName evidence="3">Terminase large subunit</fullName>
    </submittedName>
</protein>